<evidence type="ECO:0000256" key="10">
    <source>
        <dbReference type="ARBA" id="ARBA00023209"/>
    </source>
</evidence>
<feature type="active site" evidence="12">
    <location>
        <position position="223"/>
    </location>
</feature>
<evidence type="ECO:0000313" key="15">
    <source>
        <dbReference type="EMBL" id="TYC48119.1"/>
    </source>
</evidence>
<feature type="domain" description="PLD phosphodiesterase" evidence="14">
    <location>
        <begin position="216"/>
        <end position="243"/>
    </location>
</feature>
<comment type="similarity">
    <text evidence="12">Belongs to the phospholipase D family. Cardiolipin synthase subfamily.</text>
</comment>
<dbReference type="PANTHER" id="PTHR21248:SF22">
    <property type="entry name" value="PHOSPHOLIPASE D"/>
    <property type="match status" value="1"/>
</dbReference>
<feature type="transmembrane region" description="Helical" evidence="12">
    <location>
        <begin position="35"/>
        <end position="56"/>
    </location>
</feature>
<evidence type="ECO:0000256" key="2">
    <source>
        <dbReference type="ARBA" id="ARBA00022475"/>
    </source>
</evidence>
<name>A0A6C2C324_9LACO</name>
<keyword evidence="7 12" id="KW-1133">Transmembrane helix</keyword>
<feature type="active site" evidence="12">
    <location>
        <position position="406"/>
    </location>
</feature>
<dbReference type="PANTHER" id="PTHR21248">
    <property type="entry name" value="CARDIOLIPIN SYNTHASE"/>
    <property type="match status" value="1"/>
</dbReference>
<comment type="function">
    <text evidence="12">Catalyzes the reversible phosphatidyl group transfer from one phosphatidylglycerol molecule to another to form cardiolipin (CL) (diphosphatidylglycerol) and glycerol.</text>
</comment>
<keyword evidence="4 12" id="KW-0808">Transferase</keyword>
<feature type="active site" evidence="12">
    <location>
        <position position="228"/>
    </location>
</feature>
<dbReference type="NCBIfam" id="TIGR04265">
    <property type="entry name" value="bac_cardiolipin"/>
    <property type="match status" value="1"/>
</dbReference>
<evidence type="ECO:0000256" key="8">
    <source>
        <dbReference type="ARBA" id="ARBA00023098"/>
    </source>
</evidence>
<dbReference type="Proteomes" id="UP000371977">
    <property type="component" value="Unassembled WGS sequence"/>
</dbReference>
<evidence type="ECO:0000256" key="9">
    <source>
        <dbReference type="ARBA" id="ARBA00023136"/>
    </source>
</evidence>
<evidence type="ECO:0000256" key="12">
    <source>
        <dbReference type="HAMAP-Rule" id="MF_01916"/>
    </source>
</evidence>
<evidence type="ECO:0000256" key="4">
    <source>
        <dbReference type="ARBA" id="ARBA00022679"/>
    </source>
</evidence>
<dbReference type="GO" id="GO:0032049">
    <property type="term" value="P:cardiolipin biosynthetic process"/>
    <property type="evidence" value="ECO:0007669"/>
    <property type="project" value="UniProtKB-UniRule"/>
</dbReference>
<reference evidence="15 16" key="1">
    <citation type="submission" date="2019-01" db="EMBL/GenBank/DDBJ databases">
        <title>Weissella sp. nov., a novel lactic acid bacterium isolated from animal feces.</title>
        <authorList>
            <person name="Wang L.-T."/>
        </authorList>
    </citation>
    <scope>NUCLEOTIDE SEQUENCE [LARGE SCALE GENOMIC DNA]</scope>
    <source>
        <strain evidence="15 16">8H-2</strain>
    </source>
</reference>
<dbReference type="AlphaFoldDB" id="A0A6C2C324"/>
<feature type="active site" evidence="12">
    <location>
        <position position="399"/>
    </location>
</feature>
<evidence type="ECO:0000256" key="3">
    <source>
        <dbReference type="ARBA" id="ARBA00022516"/>
    </source>
</evidence>
<dbReference type="HAMAP" id="MF_01916">
    <property type="entry name" value="Cardiolipin_synth_Cls"/>
    <property type="match status" value="1"/>
</dbReference>
<comment type="catalytic activity">
    <reaction evidence="12">
        <text>2 a 1,2-diacyl-sn-glycero-3-phospho-(1'-sn-glycerol) = a cardiolipin + glycerol</text>
        <dbReference type="Rhea" id="RHEA:31451"/>
        <dbReference type="ChEBI" id="CHEBI:17754"/>
        <dbReference type="ChEBI" id="CHEBI:62237"/>
        <dbReference type="ChEBI" id="CHEBI:64716"/>
    </reaction>
</comment>
<keyword evidence="3 12" id="KW-0444">Lipid biosynthesis</keyword>
<dbReference type="GO" id="GO:0005886">
    <property type="term" value="C:plasma membrane"/>
    <property type="evidence" value="ECO:0007669"/>
    <property type="project" value="UniProtKB-SubCell"/>
</dbReference>
<dbReference type="PROSITE" id="PS50035">
    <property type="entry name" value="PLD"/>
    <property type="match status" value="2"/>
</dbReference>
<dbReference type="CDD" id="cd09110">
    <property type="entry name" value="PLDc_CLS_1"/>
    <property type="match status" value="1"/>
</dbReference>
<keyword evidence="8 12" id="KW-0443">Lipid metabolism</keyword>
<dbReference type="InterPro" id="IPR001736">
    <property type="entry name" value="PLipase_D/transphosphatidylase"/>
</dbReference>
<dbReference type="GO" id="GO:0008808">
    <property type="term" value="F:cardiolipin synthase activity"/>
    <property type="evidence" value="ECO:0007669"/>
    <property type="project" value="UniProtKB-UniRule"/>
</dbReference>
<accession>A0A6C2C324</accession>
<feature type="domain" description="PLD phosphodiesterase" evidence="14">
    <location>
        <begin position="394"/>
        <end position="421"/>
    </location>
</feature>
<evidence type="ECO:0000256" key="5">
    <source>
        <dbReference type="ARBA" id="ARBA00022692"/>
    </source>
</evidence>
<evidence type="ECO:0000256" key="1">
    <source>
        <dbReference type="ARBA" id="ARBA00004651"/>
    </source>
</evidence>
<evidence type="ECO:0000256" key="7">
    <source>
        <dbReference type="ARBA" id="ARBA00022989"/>
    </source>
</evidence>
<evidence type="ECO:0000256" key="11">
    <source>
        <dbReference type="ARBA" id="ARBA00023264"/>
    </source>
</evidence>
<keyword evidence="9 12" id="KW-0472">Membrane</keyword>
<keyword evidence="6" id="KW-0677">Repeat</keyword>
<comment type="caution">
    <text evidence="15">The sequence shown here is derived from an EMBL/GenBank/DDBJ whole genome shotgun (WGS) entry which is preliminary data.</text>
</comment>
<keyword evidence="11 12" id="KW-1208">Phospholipid metabolism</keyword>
<feature type="active site" evidence="12">
    <location>
        <position position="221"/>
    </location>
</feature>
<dbReference type="InterPro" id="IPR022924">
    <property type="entry name" value="Cardiolipin_synthase"/>
</dbReference>
<dbReference type="SMART" id="SM00155">
    <property type="entry name" value="PLDc"/>
    <property type="match status" value="2"/>
</dbReference>
<dbReference type="InterPro" id="IPR030874">
    <property type="entry name" value="Cardiolipin_synth_Firmi"/>
</dbReference>
<keyword evidence="2 12" id="KW-1003">Cell membrane</keyword>
<protein>
    <recommendedName>
        <fullName evidence="12 13">Cardiolipin synthase</fullName>
        <shortName evidence="12">CL synthase</shortName>
        <ecNumber evidence="12 13">2.7.8.-</ecNumber>
    </recommendedName>
</protein>
<proteinExistence type="inferred from homology"/>
<dbReference type="SUPFAM" id="SSF56024">
    <property type="entry name" value="Phospholipase D/nuclease"/>
    <property type="match status" value="2"/>
</dbReference>
<dbReference type="OrthoDB" id="9762009at2"/>
<evidence type="ECO:0000259" key="14">
    <source>
        <dbReference type="PROSITE" id="PS50035"/>
    </source>
</evidence>
<dbReference type="EC" id="2.7.8.-" evidence="12 13"/>
<evidence type="ECO:0000256" key="6">
    <source>
        <dbReference type="ARBA" id="ARBA00022737"/>
    </source>
</evidence>
<dbReference type="Pfam" id="PF13396">
    <property type="entry name" value="PLDc_N"/>
    <property type="match status" value="1"/>
</dbReference>
<gene>
    <name evidence="15" type="primary">cls</name>
    <name evidence="15" type="ORF">ESZ50_10120</name>
</gene>
<dbReference type="Pfam" id="PF13091">
    <property type="entry name" value="PLDc_2"/>
    <property type="match status" value="2"/>
</dbReference>
<sequence>MAENIILRTVELIIVLNIIAAVITVFREKRDISSIWAWLLVLILFPVFGFILYFLLGRKLSNKRIFDLRTQEAMGIDRIAANQSALLRQAGRFDDFSEEQAFIRLFLKNDEAIFTQQNAVKIFDDGYEKFEALLDDIKHAEHHINVEYFTIYDDEIGNRIIDALTEKAAEGLRVRVIYDMWGSHGRHKRLFKRLKEAGGQVEAFLMPWWSLFTFRLNNRMHRKLVIIDGNIGYVGGFNIGDQYVGKFLKFGYWRDTHLRIVGDAVLAMQSRFFLDWNATTRKEKLDFAEDYFPSPQEHGDVAMQIVSSGPDSDVKQVYQGYLQMFARAKQTITIQTPYFIPKQAMLELLQLASMAGVRVRLMIPDRPDHVFVYRATQYFARELMAAGGEVYTYNGGFLHSKVVVVDGKLSSVGTANMDIRSFDLNFEVNAFIYDPKIAQELEKQFEQDLAQATKLTEEAFLNQSHWLSFKQMFSRLLAPIL</sequence>
<dbReference type="InterPro" id="IPR027379">
    <property type="entry name" value="CLS_N"/>
</dbReference>
<keyword evidence="10 12" id="KW-0594">Phospholipid biosynthesis</keyword>
<dbReference type="EMBL" id="SDGZ01000024">
    <property type="protein sequence ID" value="TYC48119.1"/>
    <property type="molecule type" value="Genomic_DNA"/>
</dbReference>
<keyword evidence="16" id="KW-1185">Reference proteome</keyword>
<keyword evidence="5 12" id="KW-0812">Transmembrane</keyword>
<feature type="transmembrane region" description="Helical" evidence="12">
    <location>
        <begin position="6"/>
        <end position="26"/>
    </location>
</feature>
<organism evidence="15 16">
    <name type="scientific">Weissella muntiaci</name>
    <dbReference type="NCBI Taxonomy" id="2508881"/>
    <lineage>
        <taxon>Bacteria</taxon>
        <taxon>Bacillati</taxon>
        <taxon>Bacillota</taxon>
        <taxon>Bacilli</taxon>
        <taxon>Lactobacillales</taxon>
        <taxon>Lactobacillaceae</taxon>
        <taxon>Weissella</taxon>
    </lineage>
</organism>
<evidence type="ECO:0000256" key="13">
    <source>
        <dbReference type="NCBIfam" id="TIGR04265"/>
    </source>
</evidence>
<evidence type="ECO:0000313" key="16">
    <source>
        <dbReference type="Proteomes" id="UP000371977"/>
    </source>
</evidence>
<comment type="subcellular location">
    <subcellularLocation>
        <location evidence="1 12">Cell membrane</location>
        <topology evidence="1 12">Multi-pass membrane protein</topology>
    </subcellularLocation>
</comment>
<dbReference type="RefSeq" id="WP_148623619.1">
    <property type="nucleotide sequence ID" value="NZ_SDGZ01000024.1"/>
</dbReference>
<dbReference type="InterPro" id="IPR025202">
    <property type="entry name" value="PLD-like_dom"/>
</dbReference>
<feature type="active site" evidence="12">
    <location>
        <position position="401"/>
    </location>
</feature>
<dbReference type="Gene3D" id="3.30.870.10">
    <property type="entry name" value="Endonuclease Chain A"/>
    <property type="match status" value="2"/>
</dbReference>
<dbReference type="CDD" id="cd09112">
    <property type="entry name" value="PLDc_CLS_2"/>
    <property type="match status" value="1"/>
</dbReference>